<name>A0A1I7YHV6_9BILA</name>
<evidence type="ECO:0000313" key="2">
    <source>
        <dbReference type="Proteomes" id="UP000095287"/>
    </source>
</evidence>
<protein>
    <submittedName>
        <fullName evidence="3">Homeodomain leucine zipper protein</fullName>
    </submittedName>
</protein>
<reference evidence="3" key="1">
    <citation type="submission" date="2016-11" db="UniProtKB">
        <authorList>
            <consortium name="WormBaseParasite"/>
        </authorList>
    </citation>
    <scope>IDENTIFICATION</scope>
</reference>
<feature type="region of interest" description="Disordered" evidence="1">
    <location>
        <begin position="1"/>
        <end position="36"/>
    </location>
</feature>
<dbReference type="WBParaSite" id="L893_g16580.t1">
    <property type="protein sequence ID" value="L893_g16580.t1"/>
    <property type="gene ID" value="L893_g16580"/>
</dbReference>
<dbReference type="AlphaFoldDB" id="A0A1I7YHV6"/>
<feature type="compositionally biased region" description="Acidic residues" evidence="1">
    <location>
        <begin position="11"/>
        <end position="21"/>
    </location>
</feature>
<accession>A0A1I7YHV6</accession>
<dbReference type="Proteomes" id="UP000095287">
    <property type="component" value="Unplaced"/>
</dbReference>
<sequence>SRSDCTPLQIDDGEADSDEQREECQRETNPSGSSGAEVCFPTVNLVSFFSLDAGVKS</sequence>
<proteinExistence type="predicted"/>
<evidence type="ECO:0000256" key="1">
    <source>
        <dbReference type="SAM" id="MobiDB-lite"/>
    </source>
</evidence>
<keyword evidence="2" id="KW-1185">Reference proteome</keyword>
<evidence type="ECO:0000313" key="3">
    <source>
        <dbReference type="WBParaSite" id="L893_g16580.t1"/>
    </source>
</evidence>
<organism evidence="2 3">
    <name type="scientific">Steinernema glaseri</name>
    <dbReference type="NCBI Taxonomy" id="37863"/>
    <lineage>
        <taxon>Eukaryota</taxon>
        <taxon>Metazoa</taxon>
        <taxon>Ecdysozoa</taxon>
        <taxon>Nematoda</taxon>
        <taxon>Chromadorea</taxon>
        <taxon>Rhabditida</taxon>
        <taxon>Tylenchina</taxon>
        <taxon>Panagrolaimomorpha</taxon>
        <taxon>Strongyloidoidea</taxon>
        <taxon>Steinernematidae</taxon>
        <taxon>Steinernema</taxon>
    </lineage>
</organism>